<feature type="domain" description="ABC transporter" evidence="8">
    <location>
        <begin position="2"/>
        <end position="245"/>
    </location>
</feature>
<dbReference type="SUPFAM" id="SSF52540">
    <property type="entry name" value="P-loop containing nucleoside triphosphate hydrolases"/>
    <property type="match status" value="2"/>
</dbReference>
<evidence type="ECO:0000313" key="9">
    <source>
        <dbReference type="EMBL" id="KGF31253.1"/>
    </source>
</evidence>
<dbReference type="FunFam" id="3.40.50.300:FF:002053">
    <property type="entry name" value="ABC transporter ATP-binding protein"/>
    <property type="match status" value="1"/>
</dbReference>
<proteinExistence type="inferred from homology"/>
<dbReference type="PROSITE" id="PS50893">
    <property type="entry name" value="ABC_TRANSPORTER_2"/>
    <property type="match status" value="2"/>
</dbReference>
<dbReference type="Pfam" id="PF16326">
    <property type="entry name" value="ABC_tran_CTD"/>
    <property type="match status" value="1"/>
</dbReference>
<dbReference type="PANTHER" id="PTHR19211">
    <property type="entry name" value="ATP-BINDING TRANSPORT PROTEIN-RELATED"/>
    <property type="match status" value="1"/>
</dbReference>
<gene>
    <name evidence="9" type="ORF">HMPREF2130_03830</name>
</gene>
<dbReference type="GO" id="GO:0005524">
    <property type="term" value="F:ATP binding"/>
    <property type="evidence" value="ECO:0007669"/>
    <property type="project" value="UniProtKB-KW"/>
</dbReference>
<dbReference type="EMBL" id="JRNI01000015">
    <property type="protein sequence ID" value="KGF31253.1"/>
    <property type="molecule type" value="Genomic_DNA"/>
</dbReference>
<dbReference type="InterPro" id="IPR027417">
    <property type="entry name" value="P-loop_NTPase"/>
</dbReference>
<dbReference type="OrthoDB" id="9762051at2"/>
<sequence>MIKAQGLILRRGTKLLLDEAEFTINPGERVGIVGKNGAGKSTLFALIQGHIEQDAGTLTIPQGWEIAAVSQDVYGQEKIARDFVIDGDSRLRALQKARAELSEDDGMAIAELETALSDAGHWSAESRAEQLLAGLGFAPETWDKAVSEFSGGWQVRLSIARALMKPSDLLLLDEPTNHLDLDAMLWLEQWLAAYQGTVLLISHDTEFLNNVARVILHFEQHKLQRYRGNYESFIEQQAERMAQHEQAYEKQQKEIQHMQSFIDRFKAKATKAKQAQSRVKALNRMQKLAPLQLSSGISFSLPQPEQMPDPLIIIDKIDLGYEPTQPILKNVSMMIRAGARIGMLGVNGAGKSTFIKSLVGELEPLSGTIKTAKGVNIAYFAQQQLDMLDPQATPLLHMIRIAPNEREQSLRDYLGGFGFIGEQALAKVEPFSGGEKARLALALLVWKKPNLLLLDEPSNHLDVDMREALARALTQFEGSILLVSHDRHLLRSTTDELMIVADGSISEFDGDLDDYQQWLTDKKATERQESTLAKQQDRLATTDEITPLDRRARRRQEAEERQRLGILKKPLIQELKQIESKLEKALERLEELQKAMSDENFYSDENRDNRIAQLSEHGQLEAQKNQLEERWLELTEAIEQIDKS</sequence>
<dbReference type="SMART" id="SM00382">
    <property type="entry name" value="AAA"/>
    <property type="match status" value="2"/>
</dbReference>
<keyword evidence="10" id="KW-1185">Reference proteome</keyword>
<dbReference type="InterPro" id="IPR003439">
    <property type="entry name" value="ABC_transporter-like_ATP-bd"/>
</dbReference>
<accession>A0A095Z9B9</accession>
<dbReference type="RefSeq" id="WP_036558272.1">
    <property type="nucleotide sequence ID" value="NZ_JRNI01000015.1"/>
</dbReference>
<evidence type="ECO:0000256" key="3">
    <source>
        <dbReference type="ARBA" id="ARBA00022741"/>
    </source>
</evidence>
<dbReference type="InterPro" id="IPR017871">
    <property type="entry name" value="ABC_transporter-like_CS"/>
</dbReference>
<evidence type="ECO:0000256" key="6">
    <source>
        <dbReference type="ARBA" id="ARBA00069073"/>
    </source>
</evidence>
<feature type="domain" description="ABC transporter" evidence="8">
    <location>
        <begin position="312"/>
        <end position="527"/>
    </location>
</feature>
<feature type="region of interest" description="Disordered" evidence="7">
    <location>
        <begin position="597"/>
        <end position="617"/>
    </location>
</feature>
<keyword evidence="2" id="KW-0677">Repeat</keyword>
<evidence type="ECO:0000256" key="2">
    <source>
        <dbReference type="ARBA" id="ARBA00022737"/>
    </source>
</evidence>
<dbReference type="InterPro" id="IPR003593">
    <property type="entry name" value="AAA+_ATPase"/>
</dbReference>
<dbReference type="FunFam" id="3.40.50.300:FF:000011">
    <property type="entry name" value="Putative ABC transporter ATP-binding component"/>
    <property type="match status" value="1"/>
</dbReference>
<comment type="similarity">
    <text evidence="5">Belongs to the ABC transporter superfamily. ABCF family. YheS subfamily.</text>
</comment>
<evidence type="ECO:0000256" key="7">
    <source>
        <dbReference type="SAM" id="MobiDB-lite"/>
    </source>
</evidence>
<dbReference type="Proteomes" id="UP000029629">
    <property type="component" value="Unassembled WGS sequence"/>
</dbReference>
<comment type="caution">
    <text evidence="9">The sequence shown here is derived from an EMBL/GenBank/DDBJ whole genome shotgun (WGS) entry which is preliminary data.</text>
</comment>
<evidence type="ECO:0000313" key="10">
    <source>
        <dbReference type="Proteomes" id="UP000029629"/>
    </source>
</evidence>
<dbReference type="PROSITE" id="PS00211">
    <property type="entry name" value="ABC_TRANSPORTER_1"/>
    <property type="match status" value="2"/>
</dbReference>
<dbReference type="Gene3D" id="3.40.50.300">
    <property type="entry name" value="P-loop containing nucleotide triphosphate hydrolases"/>
    <property type="match status" value="2"/>
</dbReference>
<organism evidence="9 10">
    <name type="scientific">Oligella urethralis DNF00040</name>
    <dbReference type="NCBI Taxonomy" id="1401065"/>
    <lineage>
        <taxon>Bacteria</taxon>
        <taxon>Pseudomonadati</taxon>
        <taxon>Pseudomonadota</taxon>
        <taxon>Betaproteobacteria</taxon>
        <taxon>Burkholderiales</taxon>
        <taxon>Alcaligenaceae</taxon>
        <taxon>Oligella</taxon>
    </lineage>
</organism>
<dbReference type="AlphaFoldDB" id="A0A095Z9B9"/>
<keyword evidence="1" id="KW-0472">Membrane</keyword>
<evidence type="ECO:0000259" key="8">
    <source>
        <dbReference type="PROSITE" id="PS50893"/>
    </source>
</evidence>
<feature type="region of interest" description="Disordered" evidence="7">
    <location>
        <begin position="526"/>
        <end position="556"/>
    </location>
</feature>
<dbReference type="eggNOG" id="COG0488">
    <property type="taxonomic scope" value="Bacteria"/>
</dbReference>
<evidence type="ECO:0000256" key="1">
    <source>
        <dbReference type="ARBA" id="ARBA00022475"/>
    </source>
</evidence>
<dbReference type="InterPro" id="IPR032781">
    <property type="entry name" value="ABC_tran_Xtn"/>
</dbReference>
<dbReference type="InterPro" id="IPR050611">
    <property type="entry name" value="ABCF"/>
</dbReference>
<name>A0A095Z9B9_9BURK</name>
<dbReference type="Pfam" id="PF12848">
    <property type="entry name" value="ABC_tran_Xtn"/>
    <property type="match status" value="1"/>
</dbReference>
<evidence type="ECO:0000256" key="4">
    <source>
        <dbReference type="ARBA" id="ARBA00022840"/>
    </source>
</evidence>
<keyword evidence="1" id="KW-1003">Cell membrane</keyword>
<dbReference type="Pfam" id="PF00005">
    <property type="entry name" value="ABC_tran"/>
    <property type="match status" value="2"/>
</dbReference>
<evidence type="ECO:0000256" key="5">
    <source>
        <dbReference type="ARBA" id="ARBA00061571"/>
    </source>
</evidence>
<keyword evidence="4" id="KW-0067">ATP-binding</keyword>
<keyword evidence="3" id="KW-0547">Nucleotide-binding</keyword>
<dbReference type="CDD" id="cd03221">
    <property type="entry name" value="ABCF_EF-3"/>
    <property type="match status" value="2"/>
</dbReference>
<dbReference type="InterPro" id="IPR032524">
    <property type="entry name" value="ABC_tran_C"/>
</dbReference>
<dbReference type="GO" id="GO:0016887">
    <property type="term" value="F:ATP hydrolysis activity"/>
    <property type="evidence" value="ECO:0007669"/>
    <property type="project" value="InterPro"/>
</dbReference>
<reference evidence="9 10" key="1">
    <citation type="submission" date="2014-07" db="EMBL/GenBank/DDBJ databases">
        <authorList>
            <person name="McCorrison J."/>
            <person name="Sanka R."/>
            <person name="Torralba M."/>
            <person name="Gillis M."/>
            <person name="Haft D.H."/>
            <person name="Methe B."/>
            <person name="Sutton G."/>
            <person name="Nelson K.E."/>
        </authorList>
    </citation>
    <scope>NUCLEOTIDE SEQUENCE [LARGE SCALE GENOMIC DNA]</scope>
    <source>
        <strain evidence="9 10">DNF00040</strain>
    </source>
</reference>
<dbReference type="PANTHER" id="PTHR19211:SF14">
    <property type="entry name" value="ATP-BINDING CASSETTE SUB-FAMILY F MEMBER 1"/>
    <property type="match status" value="1"/>
</dbReference>
<protein>
    <recommendedName>
        <fullName evidence="6">Probable ATP-binding protein YheS</fullName>
    </recommendedName>
</protein>